<dbReference type="PANTHER" id="PTHR10907">
    <property type="entry name" value="REGUCALCIN"/>
    <property type="match status" value="1"/>
</dbReference>
<evidence type="ECO:0000256" key="1">
    <source>
        <dbReference type="ARBA" id="ARBA00008853"/>
    </source>
</evidence>
<dbReference type="EMBL" id="QFPP01000004">
    <property type="protein sequence ID" value="PZQ78174.1"/>
    <property type="molecule type" value="Genomic_DNA"/>
</dbReference>
<reference evidence="5 6" key="1">
    <citation type="submission" date="2017-08" db="EMBL/GenBank/DDBJ databases">
        <title>Infants hospitalized years apart are colonized by the same room-sourced microbial strains.</title>
        <authorList>
            <person name="Brooks B."/>
            <person name="Olm M.R."/>
            <person name="Firek B.A."/>
            <person name="Baker R."/>
            <person name="Thomas B.C."/>
            <person name="Morowitz M.J."/>
            <person name="Banfield J.F."/>
        </authorList>
    </citation>
    <scope>NUCLEOTIDE SEQUENCE [LARGE SCALE GENOMIC DNA]</scope>
    <source>
        <strain evidence="5">S2_005_003_R2_41</strain>
    </source>
</reference>
<evidence type="ECO:0000256" key="3">
    <source>
        <dbReference type="PIRSR" id="PIRSR605511-2"/>
    </source>
</evidence>
<feature type="binding site" evidence="3">
    <location>
        <position position="112"/>
    </location>
    <ligand>
        <name>substrate</name>
    </ligand>
</feature>
<organism evidence="5 6">
    <name type="scientific">Variovorax paradoxus</name>
    <dbReference type="NCBI Taxonomy" id="34073"/>
    <lineage>
        <taxon>Bacteria</taxon>
        <taxon>Pseudomonadati</taxon>
        <taxon>Pseudomonadota</taxon>
        <taxon>Betaproteobacteria</taxon>
        <taxon>Burkholderiales</taxon>
        <taxon>Comamonadaceae</taxon>
        <taxon>Variovorax</taxon>
    </lineage>
</organism>
<evidence type="ECO:0000313" key="6">
    <source>
        <dbReference type="Proteomes" id="UP000249135"/>
    </source>
</evidence>
<feature type="binding site" evidence="3">
    <location>
        <position position="160"/>
    </location>
    <ligand>
        <name>a divalent metal cation</name>
        <dbReference type="ChEBI" id="CHEBI:60240"/>
    </ligand>
</feature>
<dbReference type="GO" id="GO:0004341">
    <property type="term" value="F:gluconolactonase activity"/>
    <property type="evidence" value="ECO:0007669"/>
    <property type="project" value="TreeGrafter"/>
</dbReference>
<dbReference type="AlphaFoldDB" id="A0A2W5QMI7"/>
<feature type="binding site" evidence="3">
    <location>
        <position position="28"/>
    </location>
    <ligand>
        <name>a divalent metal cation</name>
        <dbReference type="ChEBI" id="CHEBI:60240"/>
    </ligand>
</feature>
<accession>A0A2W5QMI7</accession>
<keyword evidence="3" id="KW-0479">Metal-binding</keyword>
<feature type="active site" description="Proton donor/acceptor" evidence="2">
    <location>
        <position position="209"/>
    </location>
</feature>
<dbReference type="PANTHER" id="PTHR10907:SF47">
    <property type="entry name" value="REGUCALCIN"/>
    <property type="match status" value="1"/>
</dbReference>
<dbReference type="InterPro" id="IPR005511">
    <property type="entry name" value="SMP-30"/>
</dbReference>
<sequence>MHRAGLRRGRGLDVNAETLVDARATLGECPIWCERSGALYWTDIEACTLGRWQAADGRVRHWQLPDRVGSFALCAQDGVVLLGLAGGIALFDLARETLSPVVTVEADQPTTRINDGRCDREGRFVFGMFDRDDAPRGHFYRVDGSLRIERLPLPAASVGNSIAFSPDGRTMYFGDSPTRTIWQVSYALDGSVGAPSVFVRLDANDGYPDGSTVDADGGLWNAQWQGGCVVRYDARGQESARIKVPASQVTCPVFVGPALTTLCVTTARIRMDAAALAQQPGAGALFALATPWQGLPETRFQVER</sequence>
<feature type="binding site" evidence="3">
    <location>
        <position position="209"/>
    </location>
    <ligand>
        <name>a divalent metal cation</name>
        <dbReference type="ChEBI" id="CHEBI:60240"/>
    </ligand>
</feature>
<dbReference type="Gene3D" id="2.120.10.30">
    <property type="entry name" value="TolB, C-terminal domain"/>
    <property type="match status" value="1"/>
</dbReference>
<dbReference type="Pfam" id="PF08450">
    <property type="entry name" value="SGL"/>
    <property type="match status" value="1"/>
</dbReference>
<dbReference type="InterPro" id="IPR013658">
    <property type="entry name" value="SGL"/>
</dbReference>
<dbReference type="Proteomes" id="UP000249135">
    <property type="component" value="Unassembled WGS sequence"/>
</dbReference>
<evidence type="ECO:0000256" key="2">
    <source>
        <dbReference type="PIRSR" id="PIRSR605511-1"/>
    </source>
</evidence>
<evidence type="ECO:0000259" key="4">
    <source>
        <dbReference type="Pfam" id="PF08450"/>
    </source>
</evidence>
<feature type="binding site" evidence="3">
    <location>
        <position position="132"/>
    </location>
    <ligand>
        <name>substrate</name>
    </ligand>
</feature>
<dbReference type="SUPFAM" id="SSF63829">
    <property type="entry name" value="Calcium-dependent phosphotriesterase"/>
    <property type="match status" value="1"/>
</dbReference>
<dbReference type="PRINTS" id="PR01790">
    <property type="entry name" value="SMP30FAMILY"/>
</dbReference>
<keyword evidence="3" id="KW-0862">Zinc</keyword>
<dbReference type="GO" id="GO:0005509">
    <property type="term" value="F:calcium ion binding"/>
    <property type="evidence" value="ECO:0007669"/>
    <property type="project" value="TreeGrafter"/>
</dbReference>
<comment type="similarity">
    <text evidence="1">Belongs to the SMP-30/CGR1 family.</text>
</comment>
<proteinExistence type="inferred from homology"/>
<comment type="cofactor">
    <cofactor evidence="3">
        <name>Zn(2+)</name>
        <dbReference type="ChEBI" id="CHEBI:29105"/>
    </cofactor>
    <text evidence="3">Binds 1 divalent metal cation per subunit.</text>
</comment>
<protein>
    <submittedName>
        <fullName evidence="5">Gluconolaconase</fullName>
    </submittedName>
</protein>
<gene>
    <name evidence="5" type="ORF">DI563_01095</name>
</gene>
<comment type="caution">
    <text evidence="5">The sequence shown here is derived from an EMBL/GenBank/DDBJ whole genome shotgun (WGS) entry which is preliminary data.</text>
</comment>
<dbReference type="GO" id="GO:0019853">
    <property type="term" value="P:L-ascorbic acid biosynthetic process"/>
    <property type="evidence" value="ECO:0007669"/>
    <property type="project" value="TreeGrafter"/>
</dbReference>
<name>A0A2W5QMI7_VARPD</name>
<feature type="binding site" evidence="3">
    <location>
        <position position="114"/>
    </location>
    <ligand>
        <name>substrate</name>
    </ligand>
</feature>
<evidence type="ECO:0000313" key="5">
    <source>
        <dbReference type="EMBL" id="PZQ78174.1"/>
    </source>
</evidence>
<feature type="domain" description="SMP-30/Gluconolactonase/LRE-like region" evidence="4">
    <location>
        <begin position="26"/>
        <end position="268"/>
    </location>
</feature>
<dbReference type="InterPro" id="IPR011042">
    <property type="entry name" value="6-blade_b-propeller_TolB-like"/>
</dbReference>